<dbReference type="AlphaFoldDB" id="F0UAG4"/>
<evidence type="ECO:0000313" key="1">
    <source>
        <dbReference type="EMBL" id="EGC42883.1"/>
    </source>
</evidence>
<dbReference type="Proteomes" id="UP000008142">
    <property type="component" value="Unassembled WGS sequence"/>
</dbReference>
<evidence type="ECO:0000313" key="2">
    <source>
        <dbReference type="Proteomes" id="UP000008142"/>
    </source>
</evidence>
<dbReference type="HOGENOM" id="CLU_2290872_0_0_1"/>
<dbReference type="EMBL" id="DS990637">
    <property type="protein sequence ID" value="EGC42883.1"/>
    <property type="molecule type" value="Genomic_DNA"/>
</dbReference>
<proteinExistence type="predicted"/>
<sequence>MLAHSLSNCGFGEIQPVVLAGRSDILFNYKIDSLEKLPLLRMEGFLEKRSKTSKRKLAMTRRRSEYPSFNPDGQRLGQAICSRLQAGPRAHLDSSHDLIEY</sequence>
<protein>
    <submittedName>
        <fullName evidence="1">Predicted protein</fullName>
    </submittedName>
</protein>
<dbReference type="OMA" id="CGFGEIQ"/>
<gene>
    <name evidence="1" type="ORF">HCEG_02098</name>
</gene>
<organism evidence="2">
    <name type="scientific">Ajellomyces capsulatus (strain H88)</name>
    <name type="common">Darling's disease fungus</name>
    <name type="synonym">Histoplasma capsulatum</name>
    <dbReference type="NCBI Taxonomy" id="544711"/>
    <lineage>
        <taxon>Eukaryota</taxon>
        <taxon>Fungi</taxon>
        <taxon>Dikarya</taxon>
        <taxon>Ascomycota</taxon>
        <taxon>Pezizomycotina</taxon>
        <taxon>Eurotiomycetes</taxon>
        <taxon>Eurotiomycetidae</taxon>
        <taxon>Onygenales</taxon>
        <taxon>Ajellomycetaceae</taxon>
        <taxon>Histoplasma</taxon>
    </lineage>
</organism>
<name>F0UAG4_AJEC8</name>
<accession>F0UAG4</accession>
<reference evidence="2" key="1">
    <citation type="submission" date="2008-07" db="EMBL/GenBank/DDBJ databases">
        <title>Annotation of Ajellomyces capsulatus strain H88.</title>
        <authorList>
            <person name="Champion M."/>
            <person name="Cuomo C."/>
            <person name="Ma L.-J."/>
            <person name="Henn M.R."/>
            <person name="Sil A."/>
            <person name="Goldman B."/>
            <person name="Young S.K."/>
            <person name="Kodira C.D."/>
            <person name="Zeng Q."/>
            <person name="Koehrsen M."/>
            <person name="Alvarado L."/>
            <person name="Berlin A."/>
            <person name="Borenstein D."/>
            <person name="Chen Z."/>
            <person name="Engels R."/>
            <person name="Freedman E."/>
            <person name="Gellesch M."/>
            <person name="Goldberg J."/>
            <person name="Griggs A."/>
            <person name="Gujja S."/>
            <person name="Heiman D."/>
            <person name="Hepburn T."/>
            <person name="Howarth C."/>
            <person name="Jen D."/>
            <person name="Larson L."/>
            <person name="Lewis B."/>
            <person name="Mehta T."/>
            <person name="Park D."/>
            <person name="Pearson M."/>
            <person name="Roberts A."/>
            <person name="Saif S."/>
            <person name="Shea T."/>
            <person name="Shenoy N."/>
            <person name="Sisk P."/>
            <person name="Stolte C."/>
            <person name="Sykes S."/>
            <person name="Walk T."/>
            <person name="White J."/>
            <person name="Yandava C."/>
            <person name="Klein B."/>
            <person name="McEwen J.G."/>
            <person name="Puccia R."/>
            <person name="Goldman G.H."/>
            <person name="Felipe M.S."/>
            <person name="Nino-Vega G."/>
            <person name="San-Blas G."/>
            <person name="Taylor J."/>
            <person name="Mendoza L."/>
            <person name="Galagan J."/>
            <person name="Nusbaum C."/>
            <person name="Birren B."/>
        </authorList>
    </citation>
    <scope>NUCLEOTIDE SEQUENCE [LARGE SCALE GENOMIC DNA]</scope>
    <source>
        <strain evidence="2">H88</strain>
    </source>
</reference>